<dbReference type="AlphaFoldDB" id="A0A5S3Q4U0"/>
<keyword evidence="3" id="KW-1185">Reference proteome</keyword>
<dbReference type="EMBL" id="VANS01000003">
    <property type="protein sequence ID" value="TMM51692.1"/>
    <property type="molecule type" value="Genomic_DNA"/>
</dbReference>
<name>A0A5S3Q4U0_9RHOB</name>
<dbReference type="SUPFAM" id="SSF52540">
    <property type="entry name" value="P-loop containing nucleoside triphosphate hydrolases"/>
    <property type="match status" value="1"/>
</dbReference>
<gene>
    <name evidence="2" type="ORF">FDT80_13120</name>
</gene>
<evidence type="ECO:0008006" key="4">
    <source>
        <dbReference type="Google" id="ProtNLM"/>
    </source>
</evidence>
<dbReference type="SUPFAM" id="SSF56024">
    <property type="entry name" value="Phospholipase D/nuclease"/>
    <property type="match status" value="1"/>
</dbReference>
<dbReference type="InterPro" id="IPR027417">
    <property type="entry name" value="P-loop_NTPase"/>
</dbReference>
<evidence type="ECO:0000313" key="2">
    <source>
        <dbReference type="EMBL" id="TMM51692.1"/>
    </source>
</evidence>
<dbReference type="OrthoDB" id="9814088at2"/>
<dbReference type="RefSeq" id="WP_138662765.1">
    <property type="nucleotide sequence ID" value="NZ_VANS01000003.1"/>
</dbReference>
<proteinExistence type="predicted"/>
<feature type="compositionally biased region" description="Basic and acidic residues" evidence="1">
    <location>
        <begin position="18"/>
        <end position="38"/>
    </location>
</feature>
<accession>A0A5S3Q4U0</accession>
<reference evidence="2 3" key="1">
    <citation type="submission" date="2019-05" db="EMBL/GenBank/DDBJ databases">
        <title>Sulfitobacter sabulilitoris sp. nov., isolated from a marine sand.</title>
        <authorList>
            <person name="Yoon J.-H."/>
        </authorList>
    </citation>
    <scope>NUCLEOTIDE SEQUENCE [LARGE SCALE GENOMIC DNA]</scope>
    <source>
        <strain evidence="2 3">HSMS-29</strain>
    </source>
</reference>
<feature type="region of interest" description="Disordered" evidence="1">
    <location>
        <begin position="1"/>
        <end position="40"/>
    </location>
</feature>
<dbReference type="Gene3D" id="3.40.50.300">
    <property type="entry name" value="P-loop containing nucleotide triphosphate hydrolases"/>
    <property type="match status" value="1"/>
</dbReference>
<evidence type="ECO:0000256" key="1">
    <source>
        <dbReference type="SAM" id="MobiDB-lite"/>
    </source>
</evidence>
<evidence type="ECO:0000313" key="3">
    <source>
        <dbReference type="Proteomes" id="UP000309550"/>
    </source>
</evidence>
<protein>
    <recommendedName>
        <fullName evidence="4">Helicase</fullName>
    </recommendedName>
</protein>
<dbReference type="CDD" id="cd09117">
    <property type="entry name" value="PLDc_Bfil_DEXD_like"/>
    <property type="match status" value="1"/>
</dbReference>
<comment type="caution">
    <text evidence="2">The sequence shown here is derived from an EMBL/GenBank/DDBJ whole genome shotgun (WGS) entry which is preliminary data.</text>
</comment>
<sequence length="1162" mass="128457">MTNTERQGLISRFFSRTGDADREEKTSEAPSPHEHEAWGDNATRSVNGLVKSVLEEPRCLIVTGYQDFLSSLTILLKTVDDLGKRPEGSIRIVFGSNTETRQVLGGGGRSVAEEARQHFLGARGFSVVDLADLRAVLAMDAIERGIIQFRIFDPELAEKKLGRRPSMLHAKLFVGEQTALSGSANFSINGLRRNLEFMDDANTWPDLANVRRAAAEQYWEMGRNWTETALEILRSLIRLVTPEEAIARTVHEATNFTSWQVAGETSAGRPPQPFQADLVYEAAGTVYEHGFAFVEAPTGAGKTDIGKHLATVLPVSHGQTVFSWGERADQQRLGSLALIPASVLKNWTTNAPANFKPIKHSHLSRRVKEEAAELQEINRAVRSSASMIVDESHRLSSRYLAPSARSLVFERSPAIWTACLSATLMGNQGLDGLLAFHEKRASIYVPPAITDQINQHMAKVRKRGKLVRHLDQVNRRIEDQTVQDDLFDSAEALQVEVNSIERQLETGGLQISALQEGLADALAPYVIRRQRDCIGESPDRKTGAFVYPTIRSHRKDTALSDQQRRIIERIKALAECITTGITLVSADPQRAGQTEIKFHDKSRIHIRNFLALLRASVTFAREEWARERDSEADQRGRASIGENLRRAEKQNTRRIAVPDGALPEEVDSEVEDSQTPICDRITRLLNHPSLDSMDEVRAGVMRDILRKHGHAIFLAERVGVLEVYARLLAGHRGRGPEVFVVAPGARIQTGKKLHHIRSGADAQEYFGIDGRHVDPMKPRAMFLTFQMAEGINLQIASALGIIGVTSDVKSLIQGLGRIDRIDSPNSRIHYYTFDLPGLVLSSDHKARARVASIALLSGVGADDLPSELVEFSAGDLTDLVLEQIKKPRILRSNNYFDLLENLRRSVPTDILERIQTANPLGLWGADLCLLSSLEPATILLLGGRTGAPQDPTILPPRLLAVRDIDGRAEIIGDQTEATRLLSSAYAETRRRDMQGHRPALTEISATFSRLGSTLAHLTHWDIRPARTVSLLASLASFLTGQDTTYAGQELFGSLTLPALEKLAEAWAHELDVFWIEAKETVSQRSASGAEIPDYLGIDAIYRAFQEQPDDVREAVQERMQELSARCTAMSEGQPVDILSRVTVIFEAKPHAATSFANPQGAA</sequence>
<organism evidence="2 3">
    <name type="scientific">Sulfitobacter sabulilitoris</name>
    <dbReference type="NCBI Taxonomy" id="2562655"/>
    <lineage>
        <taxon>Bacteria</taxon>
        <taxon>Pseudomonadati</taxon>
        <taxon>Pseudomonadota</taxon>
        <taxon>Alphaproteobacteria</taxon>
        <taxon>Rhodobacterales</taxon>
        <taxon>Roseobacteraceae</taxon>
        <taxon>Sulfitobacter</taxon>
    </lineage>
</organism>
<dbReference type="Proteomes" id="UP000309550">
    <property type="component" value="Unassembled WGS sequence"/>
</dbReference>